<organism evidence="6 7">
    <name type="scientific">Oceanobacillus bengalensis</name>
    <dbReference type="NCBI Taxonomy" id="1435466"/>
    <lineage>
        <taxon>Bacteria</taxon>
        <taxon>Bacillati</taxon>
        <taxon>Bacillota</taxon>
        <taxon>Bacilli</taxon>
        <taxon>Bacillales</taxon>
        <taxon>Bacillaceae</taxon>
        <taxon>Oceanobacillus</taxon>
    </lineage>
</organism>
<dbReference type="PRINTS" id="PR00080">
    <property type="entry name" value="SDRFAMILY"/>
</dbReference>
<dbReference type="InterPro" id="IPR036291">
    <property type="entry name" value="NAD(P)-bd_dom_sf"/>
</dbReference>
<dbReference type="PRINTS" id="PR00081">
    <property type="entry name" value="GDHRDH"/>
</dbReference>
<dbReference type="PANTHER" id="PTHR24321">
    <property type="entry name" value="DEHYDROGENASES, SHORT CHAIN"/>
    <property type="match status" value="1"/>
</dbReference>
<dbReference type="OrthoDB" id="286404at2"/>
<evidence type="ECO:0000313" key="6">
    <source>
        <dbReference type="EMBL" id="RKQ13298.1"/>
    </source>
</evidence>
<evidence type="ECO:0000313" key="7">
    <source>
        <dbReference type="Proteomes" id="UP000281813"/>
    </source>
</evidence>
<dbReference type="InterPro" id="IPR020904">
    <property type="entry name" value="Sc_DH/Rdtase_CS"/>
</dbReference>
<dbReference type="EMBL" id="RBZO01000033">
    <property type="protein sequence ID" value="RKQ13298.1"/>
    <property type="molecule type" value="Genomic_DNA"/>
</dbReference>
<evidence type="ECO:0000256" key="4">
    <source>
        <dbReference type="RuleBase" id="RU000363"/>
    </source>
</evidence>
<dbReference type="InterPro" id="IPR057326">
    <property type="entry name" value="KR_dom"/>
</dbReference>
<dbReference type="GO" id="GO:0008206">
    <property type="term" value="P:bile acid metabolic process"/>
    <property type="evidence" value="ECO:0007669"/>
    <property type="project" value="UniProtKB-ARBA"/>
</dbReference>
<evidence type="ECO:0000256" key="1">
    <source>
        <dbReference type="ARBA" id="ARBA00006484"/>
    </source>
</evidence>
<gene>
    <name evidence="6" type="ORF">D8M05_16605</name>
</gene>
<feature type="domain" description="Ketoreductase" evidence="5">
    <location>
        <begin position="59"/>
        <end position="237"/>
    </location>
</feature>
<dbReference type="AlphaFoldDB" id="A0A494YT64"/>
<keyword evidence="3" id="KW-0520">NAD</keyword>
<dbReference type="PROSITE" id="PS00061">
    <property type="entry name" value="ADH_SHORT"/>
    <property type="match status" value="1"/>
</dbReference>
<dbReference type="Pfam" id="PF13561">
    <property type="entry name" value="adh_short_C2"/>
    <property type="match status" value="1"/>
</dbReference>
<reference evidence="6 7" key="1">
    <citation type="journal article" date="2015" name="Antonie Van Leeuwenhoek">
        <title>Oceanobacillus bengalensis sp. nov., a bacterium isolated from seawater of the Bay of Bengal.</title>
        <authorList>
            <person name="Yongchang O."/>
            <person name="Xiang W."/>
            <person name="Wang G."/>
        </authorList>
    </citation>
    <scope>NUCLEOTIDE SEQUENCE [LARGE SCALE GENOMIC DNA]</scope>
    <source>
        <strain evidence="6 7">MCCC 1K00260</strain>
    </source>
</reference>
<dbReference type="Proteomes" id="UP000281813">
    <property type="component" value="Unassembled WGS sequence"/>
</dbReference>
<accession>A0A494YT64</accession>
<dbReference type="SUPFAM" id="SSF51735">
    <property type="entry name" value="NAD(P)-binding Rossmann-fold domains"/>
    <property type="match status" value="2"/>
</dbReference>
<dbReference type="InterPro" id="IPR002347">
    <property type="entry name" value="SDR_fam"/>
</dbReference>
<protein>
    <submittedName>
        <fullName evidence="6">SDR family oxidoreductase</fullName>
    </submittedName>
</protein>
<dbReference type="FunFam" id="3.40.50.720:FF:000084">
    <property type="entry name" value="Short-chain dehydrogenase reductase"/>
    <property type="match status" value="1"/>
</dbReference>
<comment type="similarity">
    <text evidence="1 4">Belongs to the short-chain dehydrogenases/reductases (SDR) family.</text>
</comment>
<dbReference type="RefSeq" id="WP_121133821.1">
    <property type="nucleotide sequence ID" value="NZ_JBHUFK010000050.1"/>
</dbReference>
<evidence type="ECO:0000256" key="3">
    <source>
        <dbReference type="ARBA" id="ARBA00023027"/>
    </source>
</evidence>
<evidence type="ECO:0000259" key="5">
    <source>
        <dbReference type="SMART" id="SM00822"/>
    </source>
</evidence>
<dbReference type="Pfam" id="PF00106">
    <property type="entry name" value="adh_short"/>
    <property type="match status" value="1"/>
</dbReference>
<dbReference type="PANTHER" id="PTHR24321:SF8">
    <property type="entry name" value="ESTRADIOL 17-BETA-DEHYDROGENASE 8-RELATED"/>
    <property type="match status" value="1"/>
</dbReference>
<proteinExistence type="inferred from homology"/>
<evidence type="ECO:0000256" key="2">
    <source>
        <dbReference type="ARBA" id="ARBA00023002"/>
    </source>
</evidence>
<dbReference type="GO" id="GO:0016491">
    <property type="term" value="F:oxidoreductase activity"/>
    <property type="evidence" value="ECO:0007669"/>
    <property type="project" value="UniProtKB-KW"/>
</dbReference>
<name>A0A494YT64_9BACI</name>
<dbReference type="Gene3D" id="3.40.50.720">
    <property type="entry name" value="NAD(P)-binding Rossmann-like Domain"/>
    <property type="match status" value="2"/>
</dbReference>
<dbReference type="SMART" id="SM00822">
    <property type="entry name" value="PKS_KR"/>
    <property type="match status" value="1"/>
</dbReference>
<dbReference type="NCBIfam" id="NF005559">
    <property type="entry name" value="PRK07231.1"/>
    <property type="match status" value="1"/>
</dbReference>
<sequence>MKAALPYLKESKGNVINFASGAGLEGHETQAAYAATKEAIRGISRVAANEWGKFGINDKVAIITGGARGMGASHARLLVKEGAKVVIADILEEEGQALAKELGENAKFLKLDVTKAANWNEVIEESEKEFGPVNVLVNNAGISMNKSIEEITEEEYRRIININQVSVFLGMKAVTPSMKKANGGSIVNISSMNGLVGGAIGYTDTKFAVRGMTKAAALGLAHYGIRVNSVHPGVIETPMIVQEDSKDVIKEFAKHIPTRRVAKPEEVSNLVLYLASDESSYSTGSEFVVDGGLTAQ</sequence>
<keyword evidence="7" id="KW-1185">Reference proteome</keyword>
<comment type="caution">
    <text evidence="6">The sequence shown here is derived from an EMBL/GenBank/DDBJ whole genome shotgun (WGS) entry which is preliminary data.</text>
</comment>
<keyword evidence="2" id="KW-0560">Oxidoreductase</keyword>